<feature type="compositionally biased region" description="Polar residues" evidence="1">
    <location>
        <begin position="128"/>
        <end position="138"/>
    </location>
</feature>
<evidence type="ECO:0000313" key="2">
    <source>
        <dbReference type="EMBL" id="MDN0015947.1"/>
    </source>
</evidence>
<accession>A0ABT7WTD7</accession>
<evidence type="ECO:0008006" key="4">
    <source>
        <dbReference type="Google" id="ProtNLM"/>
    </source>
</evidence>
<keyword evidence="3" id="KW-1185">Reference proteome</keyword>
<feature type="compositionally biased region" description="Basic residues" evidence="1">
    <location>
        <begin position="110"/>
        <end position="126"/>
    </location>
</feature>
<feature type="region of interest" description="Disordered" evidence="1">
    <location>
        <begin position="110"/>
        <end position="140"/>
    </location>
</feature>
<reference evidence="2" key="1">
    <citation type="submission" date="2023-06" db="EMBL/GenBank/DDBJ databases">
        <title>Two novel species of Acinetobacter isolated from motorbike repairing workshop in Vietnam.</title>
        <authorList>
            <person name="Le N.T.T."/>
        </authorList>
    </citation>
    <scope>NUCLEOTIDE SEQUENCE</scope>
    <source>
        <strain evidence="2">VNH17</strain>
    </source>
</reference>
<evidence type="ECO:0000256" key="1">
    <source>
        <dbReference type="SAM" id="MobiDB-lite"/>
    </source>
</evidence>
<protein>
    <recommendedName>
        <fullName evidence="4">C2H2-type domain-containing protein</fullName>
    </recommendedName>
</protein>
<sequence length="175" mass="20165">MRSYECSCAGENENCFKCYGTGTVVEEISPSAKYKVLSSKVVTNEVVKEKVVKNKMSYCSFCKEQFLEEEIKEHIRTSHGLNNKKKEKFEIQVLKCSKKTPNLAQLVGISRRKKKKKTSNKLKNKAKMNSSQVNSSYESGRDMFDATKDYAHNFREHGRYGSHPIHDDYDEIDND</sequence>
<comment type="caution">
    <text evidence="2">The sequence shown here is derived from an EMBL/GenBank/DDBJ whole genome shotgun (WGS) entry which is preliminary data.</text>
</comment>
<feature type="compositionally biased region" description="Basic and acidic residues" evidence="1">
    <location>
        <begin position="155"/>
        <end position="167"/>
    </location>
</feature>
<organism evidence="2 3">
    <name type="scientific">Acinetobacter thutiue</name>
    <dbReference type="NCBI Taxonomy" id="2998078"/>
    <lineage>
        <taxon>Bacteria</taxon>
        <taxon>Pseudomonadati</taxon>
        <taxon>Pseudomonadota</taxon>
        <taxon>Gammaproteobacteria</taxon>
        <taxon>Moraxellales</taxon>
        <taxon>Moraxellaceae</taxon>
        <taxon>Acinetobacter</taxon>
    </lineage>
</organism>
<evidence type="ECO:0000313" key="3">
    <source>
        <dbReference type="Proteomes" id="UP001168524"/>
    </source>
</evidence>
<gene>
    <name evidence="2" type="ORF">QTA56_17160</name>
</gene>
<name>A0ABT7WTD7_9GAMM</name>
<proteinExistence type="predicted"/>
<feature type="region of interest" description="Disordered" evidence="1">
    <location>
        <begin position="155"/>
        <end position="175"/>
    </location>
</feature>
<dbReference type="RefSeq" id="WP_267982193.1">
    <property type="nucleotide sequence ID" value="NZ_JAPQKF010000013.1"/>
</dbReference>
<dbReference type="Proteomes" id="UP001168524">
    <property type="component" value="Unassembled WGS sequence"/>
</dbReference>
<dbReference type="EMBL" id="JAUDZE010000013">
    <property type="protein sequence ID" value="MDN0015947.1"/>
    <property type="molecule type" value="Genomic_DNA"/>
</dbReference>